<reference evidence="2" key="2">
    <citation type="submission" date="2020-09" db="EMBL/GenBank/DDBJ databases">
        <authorList>
            <person name="Sun Q."/>
            <person name="Zhou Y."/>
        </authorList>
    </citation>
    <scope>NUCLEOTIDE SEQUENCE</scope>
    <source>
        <strain evidence="2">CGMCC 1.15966</strain>
    </source>
</reference>
<reference evidence="2" key="1">
    <citation type="journal article" date="2014" name="Int. J. Syst. Evol. Microbiol.">
        <title>Complete genome sequence of Corynebacterium casei LMG S-19264T (=DSM 44701T), isolated from a smear-ripened cheese.</title>
        <authorList>
            <consortium name="US DOE Joint Genome Institute (JGI-PGF)"/>
            <person name="Walter F."/>
            <person name="Albersmeier A."/>
            <person name="Kalinowski J."/>
            <person name="Ruckert C."/>
        </authorList>
    </citation>
    <scope>NUCLEOTIDE SEQUENCE</scope>
    <source>
        <strain evidence="2">CGMCC 1.15966</strain>
    </source>
</reference>
<dbReference type="AlphaFoldDB" id="A0A8H9G0M4"/>
<evidence type="ECO:0000259" key="1">
    <source>
        <dbReference type="Pfam" id="PF12508"/>
    </source>
</evidence>
<gene>
    <name evidence="2" type="ORF">GCM10011516_22350</name>
</gene>
<feature type="domain" description="Conjugative transposon TraM C-terminal" evidence="1">
    <location>
        <begin position="251"/>
        <end position="394"/>
    </location>
</feature>
<name>A0A8H9G0M4_9SPHI</name>
<keyword evidence="3" id="KW-1185">Reference proteome</keyword>
<evidence type="ECO:0000313" key="3">
    <source>
        <dbReference type="Proteomes" id="UP000614460"/>
    </source>
</evidence>
<evidence type="ECO:0000313" key="2">
    <source>
        <dbReference type="EMBL" id="GGE24240.1"/>
    </source>
</evidence>
<sequence length="405" mass="45474">MGVGSGTPPYLKNVEQSGFPAELPQLGETLGEKLNKLQLYEKADRDSLKLRELIRNDPYYLDPQEPEGFSWKDLRQAEGEDGNDFEPEESESAEDLSKEILSRLSVLRKELDDTEINDTPQTNSQYRNSVAEVMPIIEGKKKGKIETDFLDVYRSRLDSLTHDPEQDLEISQLNDMLDKVLDIQHPERLRSRIDKDKSKASDNVLHVEPSLEHGDISILENHGQKLDSFKRAVRFYSTMVQDELPIEKGSILAAVHDRQEVTNGSSIKLHLLQNVTIAGNEIPKGTLVFARVNLTSQRMDINVSNIRVGNVILPVDLQVHDLDGMQGVNVPGNVVQQGIQESSNRSIQELGFTALDPSWETKAATMGIQAAKSLISKRIKVKKVIMPADYRVLLLDKKGSKFTQP</sequence>
<dbReference type="Pfam" id="PF12508">
    <property type="entry name" value="Transposon_TraM"/>
    <property type="match status" value="1"/>
</dbReference>
<proteinExistence type="predicted"/>
<organism evidence="2 3">
    <name type="scientific">Sphingobacterium cellulitidis</name>
    <dbReference type="NCBI Taxonomy" id="1768011"/>
    <lineage>
        <taxon>Bacteria</taxon>
        <taxon>Pseudomonadati</taxon>
        <taxon>Bacteroidota</taxon>
        <taxon>Sphingobacteriia</taxon>
        <taxon>Sphingobacteriales</taxon>
        <taxon>Sphingobacteriaceae</taxon>
        <taxon>Sphingobacterium</taxon>
    </lineage>
</organism>
<dbReference type="Proteomes" id="UP000614460">
    <property type="component" value="Unassembled WGS sequence"/>
</dbReference>
<comment type="caution">
    <text evidence="2">The sequence shown here is derived from an EMBL/GenBank/DDBJ whole genome shotgun (WGS) entry which is preliminary data.</text>
</comment>
<protein>
    <recommendedName>
        <fullName evidence="1">Conjugative transposon TraM C-terminal domain-containing protein</fullName>
    </recommendedName>
</protein>
<dbReference type="EMBL" id="BMKM01000005">
    <property type="protein sequence ID" value="GGE24240.1"/>
    <property type="molecule type" value="Genomic_DNA"/>
</dbReference>
<accession>A0A8H9G0M4</accession>
<dbReference type="InterPro" id="IPR055407">
    <property type="entry name" value="TraM_C"/>
</dbReference>